<dbReference type="CDD" id="cd00207">
    <property type="entry name" value="fer2"/>
    <property type="match status" value="1"/>
</dbReference>
<comment type="cofactor">
    <cofactor evidence="9">
        <name>[2Fe-2S] cluster</name>
        <dbReference type="ChEBI" id="CHEBI:190135"/>
    </cofactor>
</comment>
<dbReference type="SUPFAM" id="SSF54862">
    <property type="entry name" value="4Fe-4S ferredoxins"/>
    <property type="match status" value="1"/>
</dbReference>
<evidence type="ECO:0000256" key="2">
    <source>
        <dbReference type="ARBA" id="ARBA00005404"/>
    </source>
</evidence>
<dbReference type="GO" id="GO:0042773">
    <property type="term" value="P:ATP synthesis coupled electron transport"/>
    <property type="evidence" value="ECO:0007669"/>
    <property type="project" value="InterPro"/>
</dbReference>
<dbReference type="InterPro" id="IPR054351">
    <property type="entry name" value="NADH_UbQ_OxRdtase_ferredoxin"/>
</dbReference>
<protein>
    <submittedName>
        <fullName evidence="12">NADH-ubiquinone oxidoreductase 75 kDa subunit</fullName>
    </submittedName>
</protein>
<evidence type="ECO:0000256" key="9">
    <source>
        <dbReference type="ARBA" id="ARBA00034078"/>
    </source>
</evidence>
<dbReference type="AlphaFoldDB" id="A0A2V3J0V2"/>
<dbReference type="InterPro" id="IPR050123">
    <property type="entry name" value="Prok_molybdopt-oxidoreductase"/>
</dbReference>
<keyword evidence="7" id="KW-0411">Iron-sulfur</keyword>
<dbReference type="FunFam" id="3.30.70.20:FF:000002">
    <property type="entry name" value="NADH-ubiquinone oxidoreductase 75 kDa subunit"/>
    <property type="match status" value="1"/>
</dbReference>
<reference evidence="12 13" key="1">
    <citation type="journal article" date="2018" name="Mol. Biol. Evol.">
        <title>Analysis of the draft genome of the red seaweed Gracilariopsis chorda provides insights into genome size evolution in Rhodophyta.</title>
        <authorList>
            <person name="Lee J."/>
            <person name="Yang E.C."/>
            <person name="Graf L."/>
            <person name="Yang J.H."/>
            <person name="Qiu H."/>
            <person name="Zel Zion U."/>
            <person name="Chan C.X."/>
            <person name="Stephens T.G."/>
            <person name="Weber A.P.M."/>
            <person name="Boo G.H."/>
            <person name="Boo S.M."/>
            <person name="Kim K.M."/>
            <person name="Shin Y."/>
            <person name="Jung M."/>
            <person name="Lee S.J."/>
            <person name="Yim H.S."/>
            <person name="Lee J.H."/>
            <person name="Bhattacharya D."/>
            <person name="Yoon H.S."/>
        </authorList>
    </citation>
    <scope>NUCLEOTIDE SEQUENCE [LARGE SCALE GENOMIC DNA]</scope>
    <source>
        <strain evidence="12 13">SKKU-2015</strain>
        <tissue evidence="12">Whole body</tissue>
    </source>
</reference>
<keyword evidence="13" id="KW-1185">Reference proteome</keyword>
<sequence length="296" mass="32111">MNTLRRGSQISLRLFRTPCRTAQAAAAPSEAAAPNTVNVTINGRQSAVPIGATIIQACESAGVEIPRFCYHERLSIAGNCRMCLVEVERSPKLVASCAMPVMPDMVIKTDTPKVKKAREGVLEFLLLNHPLDCPICDQGGECDLQDQAMVFGSDRGRFYESKRSVEDKYCGPLVKTIMTRCIHCTRCVRFGTEVAGVEDLGTTGRGTTTEIGTYVEKMLGSELSGNIIDLCPVGAFTTKSYSFDKPKTQTEQHFPGSENRCGCSQPKSSLEASITGLKQVALRQETTSQATTEVQA</sequence>
<dbReference type="InterPro" id="IPR000283">
    <property type="entry name" value="NADH_UbQ_OxRdtase_75kDa_su_CS"/>
</dbReference>
<name>A0A2V3J0V2_9FLOR</name>
<dbReference type="SUPFAM" id="SSF54292">
    <property type="entry name" value="2Fe-2S ferredoxin-like"/>
    <property type="match status" value="1"/>
</dbReference>
<dbReference type="PROSITE" id="PS00642">
    <property type="entry name" value="COMPLEX1_75K_2"/>
    <property type="match status" value="1"/>
</dbReference>
<keyword evidence="4" id="KW-0479">Metal-binding</keyword>
<dbReference type="GO" id="GO:0051539">
    <property type="term" value="F:4 iron, 4 sulfur cluster binding"/>
    <property type="evidence" value="ECO:0007669"/>
    <property type="project" value="UniProtKB-KW"/>
</dbReference>
<evidence type="ECO:0000259" key="10">
    <source>
        <dbReference type="PROSITE" id="PS51085"/>
    </source>
</evidence>
<keyword evidence="8" id="KW-0520">NAD</keyword>
<dbReference type="SMART" id="SM00929">
    <property type="entry name" value="NADH-G_4Fe-4S_3"/>
    <property type="match status" value="1"/>
</dbReference>
<evidence type="ECO:0000256" key="3">
    <source>
        <dbReference type="ARBA" id="ARBA00022485"/>
    </source>
</evidence>
<evidence type="ECO:0000259" key="11">
    <source>
        <dbReference type="PROSITE" id="PS51839"/>
    </source>
</evidence>
<evidence type="ECO:0000313" key="13">
    <source>
        <dbReference type="Proteomes" id="UP000247409"/>
    </source>
</evidence>
<dbReference type="GO" id="GO:0016020">
    <property type="term" value="C:membrane"/>
    <property type="evidence" value="ECO:0007669"/>
    <property type="project" value="InterPro"/>
</dbReference>
<feature type="domain" description="4Fe-4S His(Cys)3-ligated-type" evidence="11">
    <location>
        <begin position="113"/>
        <end position="152"/>
    </location>
</feature>
<accession>A0A2V3J0V2</accession>
<dbReference type="Pfam" id="PF13510">
    <property type="entry name" value="Fer2_4"/>
    <property type="match status" value="1"/>
</dbReference>
<dbReference type="InterPro" id="IPR036010">
    <property type="entry name" value="2Fe-2S_ferredoxin-like_sf"/>
</dbReference>
<evidence type="ECO:0000256" key="8">
    <source>
        <dbReference type="ARBA" id="ARBA00023027"/>
    </source>
</evidence>
<dbReference type="GO" id="GO:0046872">
    <property type="term" value="F:metal ion binding"/>
    <property type="evidence" value="ECO:0007669"/>
    <property type="project" value="UniProtKB-KW"/>
</dbReference>
<dbReference type="InterPro" id="IPR001041">
    <property type="entry name" value="2Fe-2S_ferredoxin-type"/>
</dbReference>
<dbReference type="PANTHER" id="PTHR43105:SF13">
    <property type="entry name" value="NADH-UBIQUINONE OXIDOREDUCTASE 75 KDA SUBUNIT, MITOCHONDRIAL"/>
    <property type="match status" value="1"/>
</dbReference>
<dbReference type="PROSITE" id="PS00641">
    <property type="entry name" value="COMPLEX1_75K_1"/>
    <property type="match status" value="1"/>
</dbReference>
<dbReference type="PROSITE" id="PS51085">
    <property type="entry name" value="2FE2S_FER_2"/>
    <property type="match status" value="1"/>
</dbReference>
<comment type="similarity">
    <text evidence="2">Belongs to the complex I 75 kDa subunit family.</text>
</comment>
<gene>
    <name evidence="12" type="ORF">BWQ96_02711</name>
</gene>
<evidence type="ECO:0000256" key="1">
    <source>
        <dbReference type="ARBA" id="ARBA00001966"/>
    </source>
</evidence>
<dbReference type="FunFam" id="3.10.20.740:FF:000001">
    <property type="entry name" value="NADH-quinone oxidoreductase subunit G"/>
    <property type="match status" value="1"/>
</dbReference>
<dbReference type="GO" id="GO:0016491">
    <property type="term" value="F:oxidoreductase activity"/>
    <property type="evidence" value="ECO:0007669"/>
    <property type="project" value="InterPro"/>
</dbReference>
<dbReference type="OrthoDB" id="10249365at2759"/>
<evidence type="ECO:0000256" key="6">
    <source>
        <dbReference type="ARBA" id="ARBA00023004"/>
    </source>
</evidence>
<dbReference type="Gene3D" id="3.10.20.740">
    <property type="match status" value="1"/>
</dbReference>
<keyword evidence="5" id="KW-1278">Translocase</keyword>
<keyword evidence="3" id="KW-0004">4Fe-4S</keyword>
<dbReference type="Proteomes" id="UP000247409">
    <property type="component" value="Unassembled WGS sequence"/>
</dbReference>
<dbReference type="Gene3D" id="3.30.70.20">
    <property type="match status" value="1"/>
</dbReference>
<comment type="cofactor">
    <cofactor evidence="1">
        <name>[4Fe-4S] cluster</name>
        <dbReference type="ChEBI" id="CHEBI:49883"/>
    </cofactor>
</comment>
<proteinExistence type="inferred from homology"/>
<dbReference type="Pfam" id="PF10588">
    <property type="entry name" value="NADH-G_4Fe-4S_3"/>
    <property type="match status" value="1"/>
</dbReference>
<organism evidence="12 13">
    <name type="scientific">Gracilariopsis chorda</name>
    <dbReference type="NCBI Taxonomy" id="448386"/>
    <lineage>
        <taxon>Eukaryota</taxon>
        <taxon>Rhodophyta</taxon>
        <taxon>Florideophyceae</taxon>
        <taxon>Rhodymeniophycidae</taxon>
        <taxon>Gracilariales</taxon>
        <taxon>Gracilariaceae</taxon>
        <taxon>Gracilariopsis</taxon>
    </lineage>
</organism>
<feature type="domain" description="2Fe-2S ferredoxin-type" evidence="10">
    <location>
        <begin position="35"/>
        <end position="113"/>
    </location>
</feature>
<keyword evidence="6" id="KW-0408">Iron</keyword>
<evidence type="ECO:0000256" key="7">
    <source>
        <dbReference type="ARBA" id="ARBA00023014"/>
    </source>
</evidence>
<dbReference type="STRING" id="448386.A0A2V3J0V2"/>
<dbReference type="PANTHER" id="PTHR43105">
    <property type="entry name" value="RESPIRATORY NITRATE REDUCTASE"/>
    <property type="match status" value="1"/>
</dbReference>
<comment type="caution">
    <text evidence="12">The sequence shown here is derived from an EMBL/GenBank/DDBJ whole genome shotgun (WGS) entry which is preliminary data.</text>
</comment>
<dbReference type="EMBL" id="NBIV01000023">
    <property type="protein sequence ID" value="PXF47567.1"/>
    <property type="molecule type" value="Genomic_DNA"/>
</dbReference>
<evidence type="ECO:0000313" key="12">
    <source>
        <dbReference type="EMBL" id="PXF47567.1"/>
    </source>
</evidence>
<dbReference type="GO" id="GO:0008137">
    <property type="term" value="F:NADH dehydrogenase (ubiquinone) activity"/>
    <property type="evidence" value="ECO:0007669"/>
    <property type="project" value="InterPro"/>
</dbReference>
<dbReference type="Pfam" id="PF22117">
    <property type="entry name" value="Fer4_Nqo3"/>
    <property type="match status" value="1"/>
</dbReference>
<keyword evidence="12" id="KW-0830">Ubiquinone</keyword>
<evidence type="ECO:0000256" key="4">
    <source>
        <dbReference type="ARBA" id="ARBA00022723"/>
    </source>
</evidence>
<dbReference type="PROSITE" id="PS51839">
    <property type="entry name" value="4FE4S_HC3"/>
    <property type="match status" value="1"/>
</dbReference>
<dbReference type="InterPro" id="IPR019574">
    <property type="entry name" value="NADH_UbQ_OxRdtase_Gsu_4Fe4S-bd"/>
</dbReference>
<dbReference type="PROSITE" id="PS00643">
    <property type="entry name" value="COMPLEX1_75K_3"/>
    <property type="match status" value="1"/>
</dbReference>
<evidence type="ECO:0000256" key="5">
    <source>
        <dbReference type="ARBA" id="ARBA00022967"/>
    </source>
</evidence>